<dbReference type="Proteomes" id="UP001153050">
    <property type="component" value="Unassembled WGS sequence"/>
</dbReference>
<keyword evidence="1 7" id="KW-0808">Transferase</keyword>
<keyword evidence="2" id="KW-0547">Nucleotide-binding</keyword>
<dbReference type="GO" id="GO:0004673">
    <property type="term" value="F:protein histidine kinase activity"/>
    <property type="evidence" value="ECO:0007669"/>
    <property type="project" value="UniProtKB-EC"/>
</dbReference>
<evidence type="ECO:0000259" key="6">
    <source>
        <dbReference type="PROSITE" id="PS50109"/>
    </source>
</evidence>
<keyword evidence="3 7" id="KW-0418">Kinase</keyword>
<dbReference type="EC" id="2.7.13.3" evidence="7"/>
<dbReference type="Gene3D" id="3.30.565.10">
    <property type="entry name" value="Histidine kinase-like ATPase, C-terminal domain"/>
    <property type="match status" value="1"/>
</dbReference>
<accession>A0ABN8JAQ3</accession>
<comment type="caution">
    <text evidence="7">The sequence shown here is derived from an EMBL/GenBank/DDBJ whole genome shotgun (WGS) entry which is preliminary data.</text>
</comment>
<keyword evidence="5" id="KW-0902">Two-component regulatory system</keyword>
<evidence type="ECO:0000256" key="3">
    <source>
        <dbReference type="ARBA" id="ARBA00022777"/>
    </source>
</evidence>
<reference evidence="7 8" key="1">
    <citation type="submission" date="2022-03" db="EMBL/GenBank/DDBJ databases">
        <authorList>
            <person name="Brunel B."/>
        </authorList>
    </citation>
    <scope>NUCLEOTIDE SEQUENCE [LARGE SCALE GENOMIC DNA]</scope>
    <source>
        <strain evidence="7">STM5069sample</strain>
    </source>
</reference>
<dbReference type="RefSeq" id="WP_254016387.1">
    <property type="nucleotide sequence ID" value="NZ_CAKXZT010000002.1"/>
</dbReference>
<dbReference type="InterPro" id="IPR003594">
    <property type="entry name" value="HATPase_dom"/>
</dbReference>
<dbReference type="PROSITE" id="PS50109">
    <property type="entry name" value="HIS_KIN"/>
    <property type="match status" value="1"/>
</dbReference>
<evidence type="ECO:0000256" key="5">
    <source>
        <dbReference type="ARBA" id="ARBA00023012"/>
    </source>
</evidence>
<dbReference type="SUPFAM" id="SSF55874">
    <property type="entry name" value="ATPase domain of HSP90 chaperone/DNA topoisomerase II/histidine kinase"/>
    <property type="match status" value="1"/>
</dbReference>
<dbReference type="InterPro" id="IPR005467">
    <property type="entry name" value="His_kinase_dom"/>
</dbReference>
<protein>
    <submittedName>
        <fullName evidence="7">Histidine kinase</fullName>
        <ecNumber evidence="7">2.7.13.3</ecNumber>
    </submittedName>
</protein>
<proteinExistence type="predicted"/>
<dbReference type="EMBL" id="CAKXZT010000002">
    <property type="protein sequence ID" value="CAH2395155.1"/>
    <property type="molecule type" value="Genomic_DNA"/>
</dbReference>
<dbReference type="SMART" id="SM00387">
    <property type="entry name" value="HATPase_c"/>
    <property type="match status" value="1"/>
</dbReference>
<keyword evidence="4" id="KW-0067">ATP-binding</keyword>
<evidence type="ECO:0000256" key="2">
    <source>
        <dbReference type="ARBA" id="ARBA00022741"/>
    </source>
</evidence>
<name>A0ABN8JAQ3_9HYPH</name>
<dbReference type="PANTHER" id="PTHR43065:SF46">
    <property type="entry name" value="C4-DICARBOXYLATE TRANSPORT SENSOR PROTEIN DCTB"/>
    <property type="match status" value="1"/>
</dbReference>
<evidence type="ECO:0000256" key="4">
    <source>
        <dbReference type="ARBA" id="ARBA00022840"/>
    </source>
</evidence>
<keyword evidence="8" id="KW-1185">Reference proteome</keyword>
<dbReference type="PANTHER" id="PTHR43065">
    <property type="entry name" value="SENSOR HISTIDINE KINASE"/>
    <property type="match status" value="1"/>
</dbReference>
<evidence type="ECO:0000256" key="1">
    <source>
        <dbReference type="ARBA" id="ARBA00022679"/>
    </source>
</evidence>
<dbReference type="Pfam" id="PF02518">
    <property type="entry name" value="HATPase_c"/>
    <property type="match status" value="1"/>
</dbReference>
<sequence length="250" mass="27123">MRYTSSQSNDRRLEEPVAPFSAAEPPLCLSSIAHDFNSLLTPVLTILEELQARRAGTSRQLRKLDGAIYCAFRAKILARELLDFTNPRQARPEPVDILQLISLLEAALESVLPSSISLEVDIHNSLPLAFVDQPFVERALLNLVLNARDAMPEGGEITIAAASELPPVSQAGPRKLMIRLSVANRGISPEAPSMVGHPHFSTQTNRTSLVLAIVKQLMESLEGGLTLTNTARQGTTVDLWLPAISACSAD</sequence>
<evidence type="ECO:0000313" key="7">
    <source>
        <dbReference type="EMBL" id="CAH2395155.1"/>
    </source>
</evidence>
<feature type="domain" description="Histidine kinase" evidence="6">
    <location>
        <begin position="31"/>
        <end position="245"/>
    </location>
</feature>
<gene>
    <name evidence="7" type="ORF">MES5069_100018</name>
</gene>
<organism evidence="7 8">
    <name type="scientific">Mesorhizobium escarrei</name>
    <dbReference type="NCBI Taxonomy" id="666018"/>
    <lineage>
        <taxon>Bacteria</taxon>
        <taxon>Pseudomonadati</taxon>
        <taxon>Pseudomonadota</taxon>
        <taxon>Alphaproteobacteria</taxon>
        <taxon>Hyphomicrobiales</taxon>
        <taxon>Phyllobacteriaceae</taxon>
        <taxon>Mesorhizobium</taxon>
    </lineage>
</organism>
<dbReference type="InterPro" id="IPR036890">
    <property type="entry name" value="HATPase_C_sf"/>
</dbReference>
<evidence type="ECO:0000313" key="8">
    <source>
        <dbReference type="Proteomes" id="UP001153050"/>
    </source>
</evidence>